<dbReference type="HOGENOM" id="CLU_2110269_0_0_1"/>
<reference evidence="1" key="1">
    <citation type="submission" date="2013-07" db="EMBL/GenBank/DDBJ databases">
        <title>The genome of an arbuscular mycorrhizal fungus provides insights into the evolution of the oldest plant symbiosis.</title>
        <authorList>
            <consortium name="DOE Joint Genome Institute"/>
            <person name="Tisserant E."/>
            <person name="Malbreil M."/>
            <person name="Kuo A."/>
            <person name="Kohler A."/>
            <person name="Symeonidi A."/>
            <person name="Balestrini R."/>
            <person name="Charron P."/>
            <person name="Duensing N."/>
            <person name="Frei-dit-Frey N."/>
            <person name="Gianinazzi-Pearson V."/>
            <person name="Gilbert B."/>
            <person name="Handa Y."/>
            <person name="Hijri M."/>
            <person name="Kaul R."/>
            <person name="Kawaguchi M."/>
            <person name="Krajinski F."/>
            <person name="Lammers P."/>
            <person name="Lapierre D."/>
            <person name="Masclaux F.G."/>
            <person name="Murat C."/>
            <person name="Morin E."/>
            <person name="Ndikumana S."/>
            <person name="Pagni M."/>
            <person name="Petitpierre D."/>
            <person name="Requena N."/>
            <person name="Rosikiewicz P."/>
            <person name="Riley R."/>
            <person name="Saito K."/>
            <person name="San Clemente H."/>
            <person name="Shapiro H."/>
            <person name="van Tuinen D."/>
            <person name="Becard G."/>
            <person name="Bonfante P."/>
            <person name="Paszkowski U."/>
            <person name="Shachar-Hill Y."/>
            <person name="Young J.P."/>
            <person name="Sanders I.R."/>
            <person name="Henrissat B."/>
            <person name="Rensing S.A."/>
            <person name="Grigoriev I.V."/>
            <person name="Corradi N."/>
            <person name="Roux C."/>
            <person name="Martin F."/>
        </authorList>
    </citation>
    <scope>NUCLEOTIDE SEQUENCE</scope>
    <source>
        <strain evidence="1">DAOM 197198</strain>
    </source>
</reference>
<organism evidence="1">
    <name type="scientific">Rhizophagus irregularis (strain DAOM 181602 / DAOM 197198 / MUCL 43194)</name>
    <name type="common">Arbuscular mycorrhizal fungus</name>
    <name type="synonym">Glomus intraradices</name>
    <dbReference type="NCBI Taxonomy" id="747089"/>
    <lineage>
        <taxon>Eukaryota</taxon>
        <taxon>Fungi</taxon>
        <taxon>Fungi incertae sedis</taxon>
        <taxon>Mucoromycota</taxon>
        <taxon>Glomeromycotina</taxon>
        <taxon>Glomeromycetes</taxon>
        <taxon>Glomerales</taxon>
        <taxon>Glomeraceae</taxon>
        <taxon>Rhizophagus</taxon>
    </lineage>
</organism>
<proteinExistence type="predicted"/>
<dbReference type="AlphaFoldDB" id="U9SR79"/>
<gene>
    <name evidence="1" type="ORF">GLOINDRAFT_88917</name>
</gene>
<protein>
    <submittedName>
        <fullName evidence="1">Uncharacterized protein</fullName>
    </submittedName>
</protein>
<accession>U9SR79</accession>
<dbReference type="EMBL" id="KI299484">
    <property type="protein sequence ID" value="ERZ97601.1"/>
    <property type="molecule type" value="Genomic_DNA"/>
</dbReference>
<sequence length="115" mass="12839">MRKKNVDSCAAGCSEGTVYMENLLPMVTGLSNCGRVLPFHRPRIFRIHLKGYPPDIFSTKVSRTNHMFAIPALSPIPSLQCKTVNMSHSDIETGFAYKIMLNIVMICVDDILIPL</sequence>
<evidence type="ECO:0000313" key="1">
    <source>
        <dbReference type="EMBL" id="ERZ97601.1"/>
    </source>
</evidence>
<name>U9SR79_RHIID</name>